<dbReference type="Pfam" id="PF00067">
    <property type="entry name" value="p450"/>
    <property type="match status" value="1"/>
</dbReference>
<dbReference type="STRING" id="692275.M3D4W1"/>
<evidence type="ECO:0000313" key="8">
    <source>
        <dbReference type="Proteomes" id="UP000016931"/>
    </source>
</evidence>
<keyword evidence="8" id="KW-1185">Reference proteome</keyword>
<keyword evidence="6" id="KW-0503">Monooxygenase</keyword>
<gene>
    <name evidence="7" type="ORF">SEPMUDRAFT_63980</name>
</gene>
<dbReference type="OMA" id="GAICHAN"/>
<protein>
    <submittedName>
        <fullName evidence="7">Cytochrome P450</fullName>
    </submittedName>
</protein>
<dbReference type="GO" id="GO:0020037">
    <property type="term" value="F:heme binding"/>
    <property type="evidence" value="ECO:0007669"/>
    <property type="project" value="InterPro"/>
</dbReference>
<evidence type="ECO:0000256" key="3">
    <source>
        <dbReference type="ARBA" id="ARBA00023002"/>
    </source>
</evidence>
<dbReference type="PRINTS" id="PR00463">
    <property type="entry name" value="EP450I"/>
</dbReference>
<dbReference type="PANTHER" id="PTHR46300">
    <property type="entry name" value="P450, PUTATIVE (EUROFUNG)-RELATED-RELATED"/>
    <property type="match status" value="1"/>
</dbReference>
<feature type="binding site" description="axial binding residue" evidence="5">
    <location>
        <position position="478"/>
    </location>
    <ligand>
        <name>heme</name>
        <dbReference type="ChEBI" id="CHEBI:30413"/>
    </ligand>
    <ligandPart>
        <name>Fe</name>
        <dbReference type="ChEBI" id="CHEBI:18248"/>
    </ligandPart>
</feature>
<evidence type="ECO:0000256" key="6">
    <source>
        <dbReference type="RuleBase" id="RU000461"/>
    </source>
</evidence>
<proteinExistence type="inferred from homology"/>
<dbReference type="HOGENOM" id="CLU_001570_2_1_1"/>
<evidence type="ECO:0000256" key="5">
    <source>
        <dbReference type="PIRSR" id="PIRSR602401-1"/>
    </source>
</evidence>
<comment type="cofactor">
    <cofactor evidence="5">
        <name>heme</name>
        <dbReference type="ChEBI" id="CHEBI:30413"/>
    </cofactor>
</comment>
<accession>M3D4W1</accession>
<dbReference type="InterPro" id="IPR017972">
    <property type="entry name" value="Cyt_P450_CS"/>
</dbReference>
<dbReference type="eggNOG" id="KOG0156">
    <property type="taxonomic scope" value="Eukaryota"/>
</dbReference>
<dbReference type="GO" id="GO:0004497">
    <property type="term" value="F:monooxygenase activity"/>
    <property type="evidence" value="ECO:0007669"/>
    <property type="project" value="UniProtKB-KW"/>
</dbReference>
<dbReference type="InterPro" id="IPR001128">
    <property type="entry name" value="Cyt_P450"/>
</dbReference>
<evidence type="ECO:0000256" key="4">
    <source>
        <dbReference type="ARBA" id="ARBA00023004"/>
    </source>
</evidence>
<reference evidence="7 8" key="1">
    <citation type="journal article" date="2012" name="PLoS Pathog.">
        <title>Diverse lifestyles and strategies of plant pathogenesis encoded in the genomes of eighteen Dothideomycetes fungi.</title>
        <authorList>
            <person name="Ohm R.A."/>
            <person name="Feau N."/>
            <person name="Henrissat B."/>
            <person name="Schoch C.L."/>
            <person name="Horwitz B.A."/>
            <person name="Barry K.W."/>
            <person name="Condon B.J."/>
            <person name="Copeland A.C."/>
            <person name="Dhillon B."/>
            <person name="Glaser F."/>
            <person name="Hesse C.N."/>
            <person name="Kosti I."/>
            <person name="LaButti K."/>
            <person name="Lindquist E.A."/>
            <person name="Lucas S."/>
            <person name="Salamov A.A."/>
            <person name="Bradshaw R.E."/>
            <person name="Ciuffetti L."/>
            <person name="Hamelin R.C."/>
            <person name="Kema G.H.J."/>
            <person name="Lawrence C."/>
            <person name="Scott J.A."/>
            <person name="Spatafora J.W."/>
            <person name="Turgeon B.G."/>
            <person name="de Wit P.J.G.M."/>
            <person name="Zhong S."/>
            <person name="Goodwin S.B."/>
            <person name="Grigoriev I.V."/>
        </authorList>
    </citation>
    <scope>NUCLEOTIDE SEQUENCE [LARGE SCALE GENOMIC DNA]</scope>
    <source>
        <strain evidence="7 8">SO2202</strain>
    </source>
</reference>
<dbReference type="Gene3D" id="1.10.630.10">
    <property type="entry name" value="Cytochrome P450"/>
    <property type="match status" value="1"/>
</dbReference>
<comment type="similarity">
    <text evidence="1 6">Belongs to the cytochrome P450 family.</text>
</comment>
<dbReference type="InterPro" id="IPR036396">
    <property type="entry name" value="Cyt_P450_sf"/>
</dbReference>
<dbReference type="GO" id="GO:0005506">
    <property type="term" value="F:iron ion binding"/>
    <property type="evidence" value="ECO:0007669"/>
    <property type="project" value="InterPro"/>
</dbReference>
<keyword evidence="4 5" id="KW-0408">Iron</keyword>
<dbReference type="Proteomes" id="UP000016931">
    <property type="component" value="Unassembled WGS sequence"/>
</dbReference>
<dbReference type="PANTHER" id="PTHR46300:SF8">
    <property type="entry name" value="CYTOCHROME P450 2E1"/>
    <property type="match status" value="1"/>
</dbReference>
<dbReference type="InterPro" id="IPR002401">
    <property type="entry name" value="Cyt_P450_E_grp-I"/>
</dbReference>
<keyword evidence="2 5" id="KW-0479">Metal-binding</keyword>
<dbReference type="SUPFAM" id="SSF48264">
    <property type="entry name" value="Cytochrome P450"/>
    <property type="match status" value="1"/>
</dbReference>
<keyword evidence="5 6" id="KW-0349">Heme</keyword>
<evidence type="ECO:0000256" key="1">
    <source>
        <dbReference type="ARBA" id="ARBA00010617"/>
    </source>
</evidence>
<dbReference type="PROSITE" id="PS00086">
    <property type="entry name" value="CYTOCHROME_P450"/>
    <property type="match status" value="1"/>
</dbReference>
<name>M3D4W1_SPHMS</name>
<sequence>MAHVQSPAEQMLATATGSSSQLRIVDSLTASTSTLPAFQSPTFILAFLLVLSLVVTRVFKISKKQLPPGVKPLPRLPGLPYAGRFWDVPGPGIEAAWHFGALHKKYGPIYEWKVMGVIHIWIETDKISRDLFVTRQKNYCDRNELPAAVGVRDGAEILPLMGYGEKFRRYKNFMHLIMRHATPKTFYNWPSIENKRTLRRMLERPDRWSEHMLVHCARTIAGVAWGDPEHGSKLLKIIPVILKAVSPAGPVINKLTFLMNLPESVSPWKQQEALRKQEMTDAFVEALQDVKRRTEEGNCEDCWSKLWTTKEKGTEHLDDYEAAHAIGSSSFVAIATIGGPLHAFFTAMCHYPSWQAKVVEEIDRVCGNRPPEMTDMPQLPHLRATVKEIVRWRQATPLGVPHVVMEDDVYEGYHIPKGAICHANHYLISREESTYPSGNEFLPDRWLNPAYPTTYKEPLTEFPNLNNDRGFGYGNRSCPGVELTQCELFTLIGHLIWAFDIRRCEGKSAAENPVPWYETAPWVITMPKPFKCEIRVRSEEKKRWIEGNCPDGGGLVRDTEKERRNRWDVVRPRPRGGEEEGEEHFNWEGLTDRASGHAGRVYGVGV</sequence>
<organism evidence="7 8">
    <name type="scientific">Sphaerulina musiva (strain SO2202)</name>
    <name type="common">Poplar stem canker fungus</name>
    <name type="synonym">Septoria musiva</name>
    <dbReference type="NCBI Taxonomy" id="692275"/>
    <lineage>
        <taxon>Eukaryota</taxon>
        <taxon>Fungi</taxon>
        <taxon>Dikarya</taxon>
        <taxon>Ascomycota</taxon>
        <taxon>Pezizomycotina</taxon>
        <taxon>Dothideomycetes</taxon>
        <taxon>Dothideomycetidae</taxon>
        <taxon>Mycosphaerellales</taxon>
        <taxon>Mycosphaerellaceae</taxon>
        <taxon>Sphaerulina</taxon>
    </lineage>
</organism>
<dbReference type="InterPro" id="IPR050364">
    <property type="entry name" value="Cytochrome_P450_fung"/>
</dbReference>
<dbReference type="GeneID" id="27906799"/>
<dbReference type="AlphaFoldDB" id="M3D4W1"/>
<dbReference type="EMBL" id="KB456263">
    <property type="protein sequence ID" value="EMF13245.1"/>
    <property type="molecule type" value="Genomic_DNA"/>
</dbReference>
<dbReference type="OrthoDB" id="1470350at2759"/>
<dbReference type="GO" id="GO:0016705">
    <property type="term" value="F:oxidoreductase activity, acting on paired donors, with incorporation or reduction of molecular oxygen"/>
    <property type="evidence" value="ECO:0007669"/>
    <property type="project" value="InterPro"/>
</dbReference>
<dbReference type="RefSeq" id="XP_016761366.1">
    <property type="nucleotide sequence ID" value="XM_016909662.1"/>
</dbReference>
<keyword evidence="3 6" id="KW-0560">Oxidoreductase</keyword>
<evidence type="ECO:0000313" key="7">
    <source>
        <dbReference type="EMBL" id="EMF13245.1"/>
    </source>
</evidence>
<evidence type="ECO:0000256" key="2">
    <source>
        <dbReference type="ARBA" id="ARBA00022723"/>
    </source>
</evidence>